<keyword evidence="5" id="KW-0521">NADP</keyword>
<keyword evidence="2 5" id="KW-0285">Flavoprotein</keyword>
<dbReference type="InterPro" id="IPR016446">
    <property type="entry name" value="Flavin_OxRdtase_Frp"/>
</dbReference>
<name>A0ABM8AC07_9DEIO</name>
<dbReference type="PANTHER" id="PTHR43425">
    <property type="entry name" value="OXYGEN-INSENSITIVE NADPH NITROREDUCTASE"/>
    <property type="match status" value="1"/>
</dbReference>
<gene>
    <name evidence="7" type="ORF">DAETH_12940</name>
</gene>
<sequence>MTVAPPNDPPTRHQTAEQVRAFFDAHRTVRRYKDVAMPQDHLDAILHAAQRAPTDATAQLYSFIHLKDAGVRERVAALTGNPHIAQASESFVVCLDVRRTRRVLEGAGHAPGEWPAIAVHFGLGDAALAGQNMLLAAEMLGYQGCWIGGVMNNLDALIEELRLPEGVLPYAALTIGLSDEQTPYRPRLPRDLVVHEDAYRDAGEAELRGATEVMNPIAARKGQPGDWARLLRAYFGQGGSMEGREPGLVAALKRQGLWAGEE</sequence>
<evidence type="ECO:0000256" key="3">
    <source>
        <dbReference type="ARBA" id="ARBA00022643"/>
    </source>
</evidence>
<evidence type="ECO:0000256" key="1">
    <source>
        <dbReference type="ARBA" id="ARBA00008366"/>
    </source>
</evidence>
<dbReference type="Pfam" id="PF00881">
    <property type="entry name" value="Nitroreductase"/>
    <property type="match status" value="1"/>
</dbReference>
<proteinExistence type="inferred from homology"/>
<feature type="domain" description="Nitroreductase" evidence="6">
    <location>
        <begin position="26"/>
        <end position="176"/>
    </location>
</feature>
<organism evidence="7 8">
    <name type="scientific">Deinococcus aetherius</name>
    <dbReference type="NCBI Taxonomy" id="200252"/>
    <lineage>
        <taxon>Bacteria</taxon>
        <taxon>Thermotogati</taxon>
        <taxon>Deinococcota</taxon>
        <taxon>Deinococci</taxon>
        <taxon>Deinococcales</taxon>
        <taxon>Deinococcaceae</taxon>
        <taxon>Deinococcus</taxon>
    </lineage>
</organism>
<keyword evidence="3 5" id="KW-0288">FMN</keyword>
<dbReference type="SUPFAM" id="SSF55469">
    <property type="entry name" value="FMN-dependent nitroreductase-like"/>
    <property type="match status" value="1"/>
</dbReference>
<comment type="similarity">
    <text evidence="1 5">Belongs to the flavin oxidoreductase frp family.</text>
</comment>
<keyword evidence="4 5" id="KW-0560">Oxidoreductase</keyword>
<keyword evidence="8" id="KW-1185">Reference proteome</keyword>
<dbReference type="Proteomes" id="UP001064971">
    <property type="component" value="Chromosome"/>
</dbReference>
<dbReference type="PANTHER" id="PTHR43425:SF2">
    <property type="entry name" value="OXYGEN-INSENSITIVE NADPH NITROREDUCTASE"/>
    <property type="match status" value="1"/>
</dbReference>
<dbReference type="PIRSF" id="PIRSF005426">
    <property type="entry name" value="Frp"/>
    <property type="match status" value="1"/>
</dbReference>
<evidence type="ECO:0000256" key="2">
    <source>
        <dbReference type="ARBA" id="ARBA00022630"/>
    </source>
</evidence>
<protein>
    <submittedName>
        <fullName evidence="7">NADPH-dependent oxidoreductase</fullName>
    </submittedName>
</protein>
<reference evidence="7" key="1">
    <citation type="submission" date="2022-07" db="EMBL/GenBank/DDBJ databases">
        <title>Complete Genome Sequence of the Radioresistant Bacterium Deinococcus aetherius ST0316, Isolated from the Air Dust collected in Lower Stratosphere above Japan.</title>
        <authorList>
            <person name="Satoh K."/>
            <person name="Hagiwara K."/>
            <person name="Katsumata K."/>
            <person name="Kubo A."/>
            <person name="Yokobori S."/>
            <person name="Yamagishi A."/>
            <person name="Oono Y."/>
            <person name="Narumi I."/>
        </authorList>
    </citation>
    <scope>NUCLEOTIDE SEQUENCE</scope>
    <source>
        <strain evidence="7">ST0316</strain>
    </source>
</reference>
<dbReference type="InterPro" id="IPR000415">
    <property type="entry name" value="Nitroreductase-like"/>
</dbReference>
<evidence type="ECO:0000313" key="7">
    <source>
        <dbReference type="EMBL" id="BDP41325.1"/>
    </source>
</evidence>
<evidence type="ECO:0000256" key="5">
    <source>
        <dbReference type="PIRNR" id="PIRNR005426"/>
    </source>
</evidence>
<dbReference type="Gene3D" id="3.40.109.10">
    <property type="entry name" value="NADH Oxidase"/>
    <property type="match status" value="1"/>
</dbReference>
<evidence type="ECO:0000256" key="4">
    <source>
        <dbReference type="ARBA" id="ARBA00023002"/>
    </source>
</evidence>
<evidence type="ECO:0000259" key="6">
    <source>
        <dbReference type="Pfam" id="PF00881"/>
    </source>
</evidence>
<dbReference type="RefSeq" id="WP_264777101.1">
    <property type="nucleotide sequence ID" value="NZ_AP026560.1"/>
</dbReference>
<evidence type="ECO:0000313" key="8">
    <source>
        <dbReference type="Proteomes" id="UP001064971"/>
    </source>
</evidence>
<dbReference type="EMBL" id="AP026560">
    <property type="protein sequence ID" value="BDP41325.1"/>
    <property type="molecule type" value="Genomic_DNA"/>
</dbReference>
<dbReference type="InterPro" id="IPR029479">
    <property type="entry name" value="Nitroreductase"/>
</dbReference>
<accession>A0ABM8AC07</accession>